<evidence type="ECO:0000256" key="4">
    <source>
        <dbReference type="ARBA" id="ARBA00022692"/>
    </source>
</evidence>
<dbReference type="Pfam" id="PF13620">
    <property type="entry name" value="CarboxypepD_reg"/>
    <property type="match status" value="1"/>
</dbReference>
<dbReference type="PANTHER" id="PTHR30069:SF29">
    <property type="entry name" value="HEMOGLOBIN AND HEMOGLOBIN-HAPTOGLOBIN-BINDING PROTEIN 1-RELATED"/>
    <property type="match status" value="1"/>
</dbReference>
<dbReference type="PANTHER" id="PTHR30069">
    <property type="entry name" value="TONB-DEPENDENT OUTER MEMBRANE RECEPTOR"/>
    <property type="match status" value="1"/>
</dbReference>
<accession>A0A841JNP9</accession>
<dbReference type="InterPro" id="IPR057601">
    <property type="entry name" value="Oar-like_b-barrel"/>
</dbReference>
<dbReference type="SUPFAM" id="SSF56935">
    <property type="entry name" value="Porins"/>
    <property type="match status" value="1"/>
</dbReference>
<reference evidence="11 12" key="1">
    <citation type="submission" date="2020-08" db="EMBL/GenBank/DDBJ databases">
        <title>Genomic Encyclopedia of Type Strains, Phase IV (KMG-IV): sequencing the most valuable type-strain genomes for metagenomic binning, comparative biology and taxonomic classification.</title>
        <authorList>
            <person name="Goeker M."/>
        </authorList>
    </citation>
    <scope>NUCLEOTIDE SEQUENCE [LARGE SCALE GENOMIC DNA]</scope>
    <source>
        <strain evidence="11 12">DSM 103733</strain>
    </source>
</reference>
<organism evidence="11 12">
    <name type="scientific">Silvibacterium bohemicum</name>
    <dbReference type="NCBI Taxonomy" id="1577686"/>
    <lineage>
        <taxon>Bacteria</taxon>
        <taxon>Pseudomonadati</taxon>
        <taxon>Acidobacteriota</taxon>
        <taxon>Terriglobia</taxon>
        <taxon>Terriglobales</taxon>
        <taxon>Acidobacteriaceae</taxon>
        <taxon>Silvibacterium</taxon>
    </lineage>
</organism>
<dbReference type="AlphaFoldDB" id="A0A841JNP9"/>
<protein>
    <recommendedName>
        <fullName evidence="10">TonB-dependent transporter Oar-like beta-barrel domain-containing protein</fullName>
    </recommendedName>
</protein>
<keyword evidence="9" id="KW-1133">Transmembrane helix</keyword>
<dbReference type="Gene3D" id="2.60.40.1120">
    <property type="entry name" value="Carboxypeptidase-like, regulatory domain"/>
    <property type="match status" value="1"/>
</dbReference>
<evidence type="ECO:0000313" key="12">
    <source>
        <dbReference type="Proteomes" id="UP000538666"/>
    </source>
</evidence>
<evidence type="ECO:0000256" key="5">
    <source>
        <dbReference type="ARBA" id="ARBA00022729"/>
    </source>
</evidence>
<comment type="caution">
    <text evidence="11">The sequence shown here is derived from an EMBL/GenBank/DDBJ whole genome shotgun (WGS) entry which is preliminary data.</text>
</comment>
<gene>
    <name evidence="11" type="ORF">HNQ77_000930</name>
</gene>
<sequence length="1147" mass="123940">MRLEPYLATQEKKQSVIRWRLWLYGIATVVLILSGSPHAAWGQFDSATVLGTIKDPSAATISSATVQLSSISKGVTVTRQTDSNGNYEFDNVQPGEFTVTVTAPGFQTSTTSPFVVNIGARQRVELTLKLGTNTENVTVSGAASLLETDSSDRGETVQSREIVNLPLNGRAYADLATLVPGVRKSLLEVLSNPSRDASYNVNGLNSMANNFQLDGIDNNAYQTANQGFSNEAVIPSPDAVQEFKVQTDNYSAEFGRAGGAIINATIRSGTNQYHGVLYEYLRNTDLNAYGPFLGNGVKPTLVQNQFGATIGGPIKRDKLFFFADFEGLRNVNRTIQTAVVPTAAQAQGIFTDANGNPIALVNPITGAQYANGRIPAGDQSPFASKVLSIMQGDATPNATVAPGGNNYVSTPANRTTTNKGDARADAYISPRQTAFARYSQSSWEVLMAPNIPGLAGGNTVGTLYAYTRQIAGGYNFTPTPRSVLELRLGLTWTNSGKTPLNIGADNLLADFNIPNVPTDPSLTGGLDTQVVTGFSQFGRQSSNPQFTNPFLANPKVNYSVQKGRHSIKVGFEYGFLNQAISDFHPQYGESFYASQFSRGAAASATDAAHIQAYNLADFLTGARNSYQLNNLATVEMERRMYMGYVQDDFKLSDKLTFNLGLRYELVTPYWEQNNHLANFDPTSNSLVQASSGDRSLINTDKKDLAPRFGFAYQVDPKTVIRGGYGIGFMHFFRVGGESLLAYNGPYIVDATINQTPPSVTGGQQLCTSLTQNPSNCFRTTQMGYQTNFASAQNFSTLSAQTRYIPRDFEAGYVQAFHLTVQREVMKNTTLEVSYVGSHGVHIPVLTDFNQAATEPVACNTDSTKCTSQQARRPIGNFTNILATLPTGFLNFNSLQAKLERRYSNGIYLINSFTWSRAFNNASADLETNGGDSANVNFYNPAGDRGPSGYDQPLNDTLSITADLPFGRGRMFGQNAPAWQQATLGGWQVSAINVVSSGLPINLTYAPQGQYVVSSTSSAYAIRPNLVSTPGAVYAPKSARVKTNSGLTKTLNASQVTVPTPSQFFGNAGRNALRGPAFAQLDLALHKSVPLWSDASKLEFRVEAFNVLNSTNFQEPDSAITDGANFGTYTAANAYPSRQVQVALRLAF</sequence>
<keyword evidence="5" id="KW-0732">Signal</keyword>
<evidence type="ECO:0000313" key="11">
    <source>
        <dbReference type="EMBL" id="MBB6142986.1"/>
    </source>
</evidence>
<keyword evidence="7" id="KW-0998">Cell outer membrane</keyword>
<evidence type="ECO:0000259" key="10">
    <source>
        <dbReference type="Pfam" id="PF25183"/>
    </source>
</evidence>
<evidence type="ECO:0000256" key="1">
    <source>
        <dbReference type="ARBA" id="ARBA00004571"/>
    </source>
</evidence>
<dbReference type="Gene3D" id="2.170.130.10">
    <property type="entry name" value="TonB-dependent receptor, plug domain"/>
    <property type="match status" value="1"/>
</dbReference>
<keyword evidence="6 9" id="KW-0472">Membrane</keyword>
<evidence type="ECO:0000256" key="2">
    <source>
        <dbReference type="ARBA" id="ARBA00022448"/>
    </source>
</evidence>
<proteinExistence type="predicted"/>
<dbReference type="SUPFAM" id="SSF49452">
    <property type="entry name" value="Starch-binding domain-like"/>
    <property type="match status" value="1"/>
</dbReference>
<dbReference type="InterPro" id="IPR037066">
    <property type="entry name" value="Plug_dom_sf"/>
</dbReference>
<dbReference type="Pfam" id="PF25183">
    <property type="entry name" value="OMP_b-brl_4"/>
    <property type="match status" value="1"/>
</dbReference>
<dbReference type="Proteomes" id="UP000538666">
    <property type="component" value="Unassembled WGS sequence"/>
</dbReference>
<evidence type="ECO:0000256" key="8">
    <source>
        <dbReference type="SAM" id="MobiDB-lite"/>
    </source>
</evidence>
<dbReference type="Gene3D" id="2.40.170.20">
    <property type="entry name" value="TonB-dependent receptor, beta-barrel domain"/>
    <property type="match status" value="1"/>
</dbReference>
<evidence type="ECO:0000256" key="6">
    <source>
        <dbReference type="ARBA" id="ARBA00023136"/>
    </source>
</evidence>
<dbReference type="GO" id="GO:0030246">
    <property type="term" value="F:carbohydrate binding"/>
    <property type="evidence" value="ECO:0007669"/>
    <property type="project" value="InterPro"/>
</dbReference>
<keyword evidence="12" id="KW-1185">Reference proteome</keyword>
<keyword evidence="2" id="KW-0813">Transport</keyword>
<feature type="region of interest" description="Disordered" evidence="8">
    <location>
        <begin position="398"/>
        <end position="420"/>
    </location>
</feature>
<keyword evidence="3" id="KW-1134">Transmembrane beta strand</keyword>
<feature type="domain" description="TonB-dependent transporter Oar-like beta-barrel" evidence="10">
    <location>
        <begin position="265"/>
        <end position="1140"/>
    </location>
</feature>
<dbReference type="OrthoDB" id="97893at2"/>
<comment type="subcellular location">
    <subcellularLocation>
        <location evidence="1">Cell outer membrane</location>
        <topology evidence="1">Multi-pass membrane protein</topology>
    </subcellularLocation>
</comment>
<dbReference type="EMBL" id="JACHEK010000002">
    <property type="protein sequence ID" value="MBB6142986.1"/>
    <property type="molecule type" value="Genomic_DNA"/>
</dbReference>
<dbReference type="InterPro" id="IPR036942">
    <property type="entry name" value="Beta-barrel_TonB_sf"/>
</dbReference>
<keyword evidence="4 9" id="KW-0812">Transmembrane</keyword>
<evidence type="ECO:0000256" key="9">
    <source>
        <dbReference type="SAM" id="Phobius"/>
    </source>
</evidence>
<feature type="compositionally biased region" description="Polar residues" evidence="8">
    <location>
        <begin position="406"/>
        <end position="419"/>
    </location>
</feature>
<dbReference type="GO" id="GO:0015344">
    <property type="term" value="F:siderophore uptake transmembrane transporter activity"/>
    <property type="evidence" value="ECO:0007669"/>
    <property type="project" value="TreeGrafter"/>
</dbReference>
<dbReference type="GO" id="GO:0044718">
    <property type="term" value="P:siderophore transmembrane transport"/>
    <property type="evidence" value="ECO:0007669"/>
    <property type="project" value="TreeGrafter"/>
</dbReference>
<evidence type="ECO:0000256" key="7">
    <source>
        <dbReference type="ARBA" id="ARBA00023237"/>
    </source>
</evidence>
<dbReference type="RefSeq" id="WP_050061935.1">
    <property type="nucleotide sequence ID" value="NZ_JACHEK010000002.1"/>
</dbReference>
<feature type="transmembrane region" description="Helical" evidence="9">
    <location>
        <begin position="21"/>
        <end position="41"/>
    </location>
</feature>
<dbReference type="InterPro" id="IPR013784">
    <property type="entry name" value="Carb-bd-like_fold"/>
</dbReference>
<name>A0A841JNP9_9BACT</name>
<evidence type="ECO:0000256" key="3">
    <source>
        <dbReference type="ARBA" id="ARBA00022452"/>
    </source>
</evidence>
<dbReference type="GO" id="GO:0009279">
    <property type="term" value="C:cell outer membrane"/>
    <property type="evidence" value="ECO:0007669"/>
    <property type="project" value="UniProtKB-SubCell"/>
</dbReference>
<dbReference type="InterPro" id="IPR039426">
    <property type="entry name" value="TonB-dep_rcpt-like"/>
</dbReference>